<name>A0A9P0AB06_BEMTA</name>
<evidence type="ECO:0000313" key="2">
    <source>
        <dbReference type="EMBL" id="CAH0387750.1"/>
    </source>
</evidence>
<keyword evidence="1" id="KW-0812">Transmembrane</keyword>
<keyword evidence="1" id="KW-1133">Transmembrane helix</keyword>
<gene>
    <name evidence="2" type="ORF">BEMITA_LOCUS6725</name>
</gene>
<evidence type="ECO:0000256" key="1">
    <source>
        <dbReference type="SAM" id="Phobius"/>
    </source>
</evidence>
<keyword evidence="3" id="KW-1185">Reference proteome</keyword>
<reference evidence="2" key="1">
    <citation type="submission" date="2021-12" db="EMBL/GenBank/DDBJ databases">
        <authorList>
            <person name="King R."/>
        </authorList>
    </citation>
    <scope>NUCLEOTIDE SEQUENCE</scope>
</reference>
<dbReference type="EMBL" id="OU963864">
    <property type="protein sequence ID" value="CAH0387750.1"/>
    <property type="molecule type" value="Genomic_DNA"/>
</dbReference>
<dbReference type="Proteomes" id="UP001152759">
    <property type="component" value="Chromosome 3"/>
</dbReference>
<protein>
    <submittedName>
        <fullName evidence="2">Uncharacterized protein</fullName>
    </submittedName>
</protein>
<evidence type="ECO:0000313" key="3">
    <source>
        <dbReference type="Proteomes" id="UP001152759"/>
    </source>
</evidence>
<organism evidence="2 3">
    <name type="scientific">Bemisia tabaci</name>
    <name type="common">Sweetpotato whitefly</name>
    <name type="synonym">Aleurodes tabaci</name>
    <dbReference type="NCBI Taxonomy" id="7038"/>
    <lineage>
        <taxon>Eukaryota</taxon>
        <taxon>Metazoa</taxon>
        <taxon>Ecdysozoa</taxon>
        <taxon>Arthropoda</taxon>
        <taxon>Hexapoda</taxon>
        <taxon>Insecta</taxon>
        <taxon>Pterygota</taxon>
        <taxon>Neoptera</taxon>
        <taxon>Paraneoptera</taxon>
        <taxon>Hemiptera</taxon>
        <taxon>Sternorrhyncha</taxon>
        <taxon>Aleyrodoidea</taxon>
        <taxon>Aleyrodidae</taxon>
        <taxon>Aleyrodinae</taxon>
        <taxon>Bemisia</taxon>
    </lineage>
</organism>
<sequence>MKNDLRILYTYSIYLIILIPELVTLVKCFPQANHFLQEQHKQTLMSKKQENENLLDRDRDLDMALKYKYSIDEENSPLDLLANLDRELLLEEPVYYPKYLKTHKRDENQVQRGWGAGGLPFNALYMSNSFKPVSTRSEQIYALPLSSQDQPRGEIMPPSAPHIEELRGYKPIQPPVKQKGSSRRFLTLPQLFLSYGWNSNRV</sequence>
<feature type="transmembrane region" description="Helical" evidence="1">
    <location>
        <begin position="7"/>
        <end position="26"/>
    </location>
</feature>
<accession>A0A9P0AB06</accession>
<proteinExistence type="predicted"/>
<keyword evidence="1" id="KW-0472">Membrane</keyword>
<dbReference type="AlphaFoldDB" id="A0A9P0AB06"/>